<sequence>MSAMKWLVILFLLGVCLQAAAQSGFQASVFAATSRTVIVRWTGYSGATSYKISVAPRNSPNNFIAFATFGPNTVMGSVTSLSENVEYTFTVEALDDSQTALATASIDSSTAPDEMEPIQRVKPKDSRTLIVVFNPKARATQYVIRIQNSDGFFREDTVSSSPAEIESLTPYTEYSLSILAENSAGPSQPSSSVTGKTVLPPPQLSSSSPSNDSIIVSWAPVTHAVQYSLSISKLGSNSSIHNTSNTNMTISGLDAGSLYVIQVFAWDTEGRKGEGSLHINQITRPPTPSSVRVSVVKNNHVAGLSVSWNIDQVVHGPIMYHVMSDQNLTCNSTSSSCTLPAVGCGEVHTIQVTASNEAGPGHPSSPEVFITFPCPPQSLAVVESTEGNCTVRWETVPHADSYTAFIKKNDGSEGTCNTTSNNCTFHCQCGYTYVMFVLAFNEAGGSPEGQPLNYTTLPCCPENVSVSSVSTDTLEIMWTASQGADVYETRAADTSEVILCNDTAPVCALSDLSCDREYTVVVTPCNEFSGCNRACRAHTKGTAPCMPMNLMLNPKNSSCISVSWTGNNRAANYTVTAGGDDGIHSCTTSGTTCDITDLPCGSTYQVSVTATSAAGQSLPSYTDSLETEPCCPMNLTVDQVTQAMTNVSWSHAKGAHSFITSLTSPRGHARCHTQDSHCLMGCITCGTNYTVTMEAVSHSGHKSSCTYQGFSSSACCPSGVRLYRMASNSLRVFWRSGSSHSSVAELVGIINNYTCTASPGENSCDIGNIQCGDVYHVVVAPLTAEGSKVLFCPQRFYSVTCSGSKVGTVIYRGKRSVD</sequence>
<protein>
    <recommendedName>
        <fullName evidence="3">Fibronectin type-III domain-containing protein</fullName>
    </recommendedName>
</protein>
<dbReference type="InterPro" id="IPR036116">
    <property type="entry name" value="FN3_sf"/>
</dbReference>
<reference evidence="4" key="3">
    <citation type="submission" date="2025-09" db="UniProtKB">
        <authorList>
            <consortium name="Ensembl"/>
        </authorList>
    </citation>
    <scope>IDENTIFICATION</scope>
</reference>
<feature type="domain" description="Fibronectin type-III" evidence="3">
    <location>
        <begin position="287"/>
        <end position="374"/>
    </location>
</feature>
<keyword evidence="5" id="KW-1185">Reference proteome</keyword>
<dbReference type="GeneTree" id="ENSGT00390000004674"/>
<feature type="domain" description="Fibronectin type-III" evidence="3">
    <location>
        <begin position="546"/>
        <end position="630"/>
    </location>
</feature>
<dbReference type="PANTHER" id="PTHR47135">
    <property type="entry name" value="FIBRONECTIN TYPE III DOMAIN-CONTAINING PROTEIN 7"/>
    <property type="match status" value="1"/>
</dbReference>
<evidence type="ECO:0000313" key="5">
    <source>
        <dbReference type="Proteomes" id="UP001501940"/>
    </source>
</evidence>
<dbReference type="PANTHER" id="PTHR47135:SF1">
    <property type="entry name" value="FIBRONECTIN TYPE III DOMAIN-CONTAINING PROTEIN 7"/>
    <property type="match status" value="1"/>
</dbReference>
<organism evidence="4 5">
    <name type="scientific">Amphiprion ocellaris</name>
    <name type="common">Clown anemonefish</name>
    <dbReference type="NCBI Taxonomy" id="80972"/>
    <lineage>
        <taxon>Eukaryota</taxon>
        <taxon>Metazoa</taxon>
        <taxon>Chordata</taxon>
        <taxon>Craniata</taxon>
        <taxon>Vertebrata</taxon>
        <taxon>Euteleostomi</taxon>
        <taxon>Actinopterygii</taxon>
        <taxon>Neopterygii</taxon>
        <taxon>Teleostei</taxon>
        <taxon>Neoteleostei</taxon>
        <taxon>Acanthomorphata</taxon>
        <taxon>Ovalentaria</taxon>
        <taxon>Pomacentridae</taxon>
        <taxon>Amphiprion</taxon>
    </lineage>
</organism>
<feature type="compositionally biased region" description="Polar residues" evidence="1">
    <location>
        <begin position="184"/>
        <end position="195"/>
    </location>
</feature>
<dbReference type="SUPFAM" id="SSF49265">
    <property type="entry name" value="Fibronectin type III"/>
    <property type="match status" value="4"/>
</dbReference>
<dbReference type="InterPro" id="IPR003961">
    <property type="entry name" value="FN3_dom"/>
</dbReference>
<keyword evidence="2" id="KW-0732">Signal</keyword>
<dbReference type="Gene3D" id="2.60.40.10">
    <property type="entry name" value="Immunoglobulins"/>
    <property type="match status" value="6"/>
</dbReference>
<dbReference type="Gene3D" id="6.10.250.2590">
    <property type="match status" value="1"/>
</dbReference>
<evidence type="ECO:0000256" key="1">
    <source>
        <dbReference type="SAM" id="MobiDB-lite"/>
    </source>
</evidence>
<dbReference type="InterPro" id="IPR013783">
    <property type="entry name" value="Ig-like_fold"/>
</dbReference>
<dbReference type="Proteomes" id="UP001501940">
    <property type="component" value="Chromosome 2"/>
</dbReference>
<dbReference type="PROSITE" id="PS50853">
    <property type="entry name" value="FN3"/>
    <property type="match status" value="5"/>
</dbReference>
<proteinExistence type="predicted"/>
<dbReference type="CDD" id="cd00063">
    <property type="entry name" value="FN3"/>
    <property type="match status" value="4"/>
</dbReference>
<feature type="domain" description="Fibronectin type-III" evidence="3">
    <location>
        <begin position="201"/>
        <end position="286"/>
    </location>
</feature>
<accession>A0A3Q1BI06</accession>
<dbReference type="SMART" id="SM00060">
    <property type="entry name" value="FN3"/>
    <property type="match status" value="9"/>
</dbReference>
<dbReference type="Pfam" id="PF00041">
    <property type="entry name" value="fn3"/>
    <property type="match status" value="3"/>
</dbReference>
<reference evidence="4 5" key="1">
    <citation type="submission" date="2022-01" db="EMBL/GenBank/DDBJ databases">
        <title>A chromosome-scale genome assembly of the false clownfish, Amphiprion ocellaris.</title>
        <authorList>
            <person name="Ryu T."/>
        </authorList>
    </citation>
    <scope>NUCLEOTIDE SEQUENCE [LARGE SCALE GENOMIC DNA]</scope>
</reference>
<dbReference type="AlphaFoldDB" id="A0A3Q1BI06"/>
<evidence type="ECO:0000256" key="2">
    <source>
        <dbReference type="SAM" id="SignalP"/>
    </source>
</evidence>
<evidence type="ECO:0000313" key="4">
    <source>
        <dbReference type="Ensembl" id="ENSAOCP00000013223.2"/>
    </source>
</evidence>
<reference evidence="4" key="2">
    <citation type="submission" date="2025-08" db="UniProtKB">
        <authorList>
            <consortium name="Ensembl"/>
        </authorList>
    </citation>
    <scope>IDENTIFICATION</scope>
</reference>
<name>A0A3Q1BI06_AMPOC</name>
<feature type="domain" description="Fibronectin type-III" evidence="3">
    <location>
        <begin position="375"/>
        <end position="459"/>
    </location>
</feature>
<gene>
    <name evidence="4" type="primary">FNDC7</name>
</gene>
<dbReference type="Ensembl" id="ENSAOCT00000021196.2">
    <property type="protein sequence ID" value="ENSAOCP00000013223.2"/>
    <property type="gene ID" value="ENSAOCG00000017776.2"/>
</dbReference>
<dbReference type="OMA" id="CGHTYLM"/>
<feature type="region of interest" description="Disordered" evidence="1">
    <location>
        <begin position="182"/>
        <end position="210"/>
    </location>
</feature>
<feature type="domain" description="Fibronectin type-III" evidence="3">
    <location>
        <begin position="111"/>
        <end position="200"/>
    </location>
</feature>
<feature type="chain" id="PRO_5043557021" description="Fibronectin type-III domain-containing protein" evidence="2">
    <location>
        <begin position="22"/>
        <end position="818"/>
    </location>
</feature>
<feature type="signal peptide" evidence="2">
    <location>
        <begin position="1"/>
        <end position="21"/>
    </location>
</feature>
<evidence type="ECO:0000259" key="3">
    <source>
        <dbReference type="PROSITE" id="PS50853"/>
    </source>
</evidence>